<dbReference type="InterPro" id="IPR035917">
    <property type="entry name" value="YjbQ-like_sf"/>
</dbReference>
<proteinExistence type="inferred from homology"/>
<keyword evidence="3" id="KW-1185">Reference proteome</keyword>
<comment type="caution">
    <text evidence="2">The sequence shown here is derived from an EMBL/GenBank/DDBJ whole genome shotgun (WGS) entry which is preliminary data.</text>
</comment>
<dbReference type="PIRSF" id="PIRSF004681">
    <property type="entry name" value="UCP004681"/>
    <property type="match status" value="1"/>
</dbReference>
<comment type="similarity">
    <text evidence="1">Belongs to the UPF0047 family.</text>
</comment>
<dbReference type="PANTHER" id="PTHR30615">
    <property type="entry name" value="UNCHARACTERIZED PROTEIN YJBQ-RELATED"/>
    <property type="match status" value="1"/>
</dbReference>
<dbReference type="Proteomes" id="UP001595846">
    <property type="component" value="Unassembled WGS sequence"/>
</dbReference>
<protein>
    <submittedName>
        <fullName evidence="2">Secondary thiamine-phosphate synthase enzyme YjbQ</fullName>
    </submittedName>
</protein>
<dbReference type="GeneID" id="73903821"/>
<name>A0ABD5NNQ2_9EURY</name>
<dbReference type="Pfam" id="PF01894">
    <property type="entry name" value="YjbQ"/>
    <property type="match status" value="1"/>
</dbReference>
<sequence>MAFDVRTDERTTTVDVTDRVSAAVPEDASGVCTVFVEHTTAALVVQEDEPRLRRDIVSFVRDAVPDEGHAHDELDGNADSHLRATVLGPSVTVPVRDGELAFGTWQSILLVECDGPRTRTVTVTTVDR</sequence>
<reference evidence="2 3" key="1">
    <citation type="journal article" date="2019" name="Int. J. Syst. Evol. Microbiol.">
        <title>The Global Catalogue of Microorganisms (GCM) 10K type strain sequencing project: providing services to taxonomists for standard genome sequencing and annotation.</title>
        <authorList>
            <consortium name="The Broad Institute Genomics Platform"/>
            <consortium name="The Broad Institute Genome Sequencing Center for Infectious Disease"/>
            <person name="Wu L."/>
            <person name="Ma J."/>
        </authorList>
    </citation>
    <scope>NUCLEOTIDE SEQUENCE [LARGE SCALE GENOMIC DNA]</scope>
    <source>
        <strain evidence="2 3">IBRC-M 10256</strain>
    </source>
</reference>
<dbReference type="NCBIfam" id="TIGR00149">
    <property type="entry name" value="TIGR00149_YjbQ"/>
    <property type="match status" value="1"/>
</dbReference>
<dbReference type="AlphaFoldDB" id="A0ABD5NNQ2"/>
<evidence type="ECO:0000256" key="1">
    <source>
        <dbReference type="ARBA" id="ARBA00005534"/>
    </source>
</evidence>
<dbReference type="PROSITE" id="PS01314">
    <property type="entry name" value="UPF0047"/>
    <property type="match status" value="1"/>
</dbReference>
<dbReference type="Gene3D" id="2.60.120.460">
    <property type="entry name" value="YjbQ-like"/>
    <property type="match status" value="1"/>
</dbReference>
<dbReference type="RefSeq" id="WP_256531102.1">
    <property type="nucleotide sequence ID" value="NZ_CP101824.1"/>
</dbReference>
<dbReference type="EMBL" id="JBHSAQ010000006">
    <property type="protein sequence ID" value="MFC3958764.1"/>
    <property type="molecule type" value="Genomic_DNA"/>
</dbReference>
<gene>
    <name evidence="2" type="ORF">ACFOUR_10345</name>
</gene>
<dbReference type="SUPFAM" id="SSF111038">
    <property type="entry name" value="YjbQ-like"/>
    <property type="match status" value="1"/>
</dbReference>
<dbReference type="InterPro" id="IPR001602">
    <property type="entry name" value="UPF0047_YjbQ-like"/>
</dbReference>
<evidence type="ECO:0000313" key="3">
    <source>
        <dbReference type="Proteomes" id="UP001595846"/>
    </source>
</evidence>
<evidence type="ECO:0000313" key="2">
    <source>
        <dbReference type="EMBL" id="MFC3958764.1"/>
    </source>
</evidence>
<accession>A0ABD5NNQ2</accession>
<organism evidence="2 3">
    <name type="scientific">Halovivax cerinus</name>
    <dbReference type="NCBI Taxonomy" id="1487865"/>
    <lineage>
        <taxon>Archaea</taxon>
        <taxon>Methanobacteriati</taxon>
        <taxon>Methanobacteriota</taxon>
        <taxon>Stenosarchaea group</taxon>
        <taxon>Halobacteria</taxon>
        <taxon>Halobacteriales</taxon>
        <taxon>Natrialbaceae</taxon>
        <taxon>Halovivax</taxon>
    </lineage>
</organism>
<dbReference type="PANTHER" id="PTHR30615:SF8">
    <property type="entry name" value="UPF0047 PROTEIN C4A8.02C"/>
    <property type="match status" value="1"/>
</dbReference>